<keyword evidence="4" id="KW-0808">Transferase</keyword>
<dbReference type="PANTHER" id="PTHR10151">
    <property type="entry name" value="ECTONUCLEOTIDE PYROPHOSPHATASE/PHOSPHODIESTERASE"/>
    <property type="match status" value="1"/>
</dbReference>
<gene>
    <name evidence="8" type="ORF">GCM10025862_15100</name>
</gene>
<evidence type="ECO:0000256" key="7">
    <source>
        <dbReference type="ARBA" id="ARBA00022840"/>
    </source>
</evidence>
<evidence type="ECO:0000256" key="4">
    <source>
        <dbReference type="ARBA" id="ARBA00022679"/>
    </source>
</evidence>
<name>A0ABQ6HPY4_9MICO</name>
<dbReference type="Pfam" id="PF00265">
    <property type="entry name" value="TK"/>
    <property type="match status" value="1"/>
</dbReference>
<comment type="caution">
    <text evidence="8">The sequence shown here is derived from an EMBL/GenBank/DDBJ whole genome shotgun (WGS) entry which is preliminary data.</text>
</comment>
<keyword evidence="7" id="KW-0067">ATP-binding</keyword>
<dbReference type="InterPro" id="IPR027417">
    <property type="entry name" value="P-loop_NTPase"/>
</dbReference>
<dbReference type="Gene3D" id="3.40.720.10">
    <property type="entry name" value="Alkaline Phosphatase, subunit A"/>
    <property type="match status" value="1"/>
</dbReference>
<proteinExistence type="inferred from homology"/>
<evidence type="ECO:0000313" key="8">
    <source>
        <dbReference type="EMBL" id="GMA19489.1"/>
    </source>
</evidence>
<organism evidence="8 9">
    <name type="scientific">Arsenicicoccus piscis</name>
    <dbReference type="NCBI Taxonomy" id="673954"/>
    <lineage>
        <taxon>Bacteria</taxon>
        <taxon>Bacillati</taxon>
        <taxon>Actinomycetota</taxon>
        <taxon>Actinomycetes</taxon>
        <taxon>Micrococcales</taxon>
        <taxon>Intrasporangiaceae</taxon>
        <taxon>Arsenicicoccus</taxon>
    </lineage>
</organism>
<dbReference type="Proteomes" id="UP001157109">
    <property type="component" value="Unassembled WGS sequence"/>
</dbReference>
<evidence type="ECO:0000256" key="1">
    <source>
        <dbReference type="ARBA" id="ARBA00007587"/>
    </source>
</evidence>
<dbReference type="SUPFAM" id="SSF52540">
    <property type="entry name" value="P-loop containing nucleoside triphosphate hydrolases"/>
    <property type="match status" value="1"/>
</dbReference>
<evidence type="ECO:0000256" key="2">
    <source>
        <dbReference type="ARBA" id="ARBA00012118"/>
    </source>
</evidence>
<sequence length="623" mass="66001">MSATPGPLLGPAAAYDGLGLANVLSSVVRSLGVDLGPADVDPLQLPPAQRAVVVLVDGLGDELLRARSGHAPFLRRALGTPGAALRLQCGFPSTTATSMGTFGTGLPPGAHGLVGYQVLIPGEERLLNELSWDAGVDPYAWQPSETLFQRAAAAGVAVTRIGPHFFDGSGLTEAALRGGSFQGARDLDARVDRAVAAVRSARRSLVYLYWGDVDKAGHVFGCESPEWTTELERVDAELARLARLVPADTAIYVTADHGMVDVDHLHRINLEHDAELDAGVRLMGGEPRAPQLYVRPGATADVLATWRERIGDRGVVVAREQALDEGWFGRGAPRPAVVDRIGDVLVALTGELAIIDSRTMRPELMALLGLHGSITEAETAIPLLTFAPETTRDRSPMSVPSVPGADEGAWAHPSPDQNPLFGVCHLAPAIGRLRFHAGLMGAGKSALAIQVGFHRRQAGRPGLVFTSADRGGAGQLSSRLGLSVSARHFDESTDFVATVGSDLPARGFVIVDEAQFLTPEQVDQLALLVDELAIDVDCFGLLTAFDSHTFPGSQRLVELCDEMLDLVEVLCWCGAPGRVNARIEGGQVIRHGSQVAVGDLIGGGEGATYRVLCRRHWREGTPG</sequence>
<keyword evidence="6" id="KW-0418">Kinase</keyword>
<comment type="similarity">
    <text evidence="1">Belongs to the thymidine kinase family.</text>
</comment>
<dbReference type="InterPro" id="IPR001267">
    <property type="entry name" value="Thymidine_kinase"/>
</dbReference>
<dbReference type="Gene3D" id="3.40.50.300">
    <property type="entry name" value="P-loop containing nucleotide triphosphate hydrolases"/>
    <property type="match status" value="1"/>
</dbReference>
<protein>
    <recommendedName>
        <fullName evidence="2">thymidine kinase</fullName>
        <ecNumber evidence="2">2.7.1.21</ecNumber>
    </recommendedName>
</protein>
<evidence type="ECO:0000256" key="5">
    <source>
        <dbReference type="ARBA" id="ARBA00022741"/>
    </source>
</evidence>
<reference evidence="9" key="1">
    <citation type="journal article" date="2019" name="Int. J. Syst. Evol. Microbiol.">
        <title>The Global Catalogue of Microorganisms (GCM) 10K type strain sequencing project: providing services to taxonomists for standard genome sequencing and annotation.</title>
        <authorList>
            <consortium name="The Broad Institute Genomics Platform"/>
            <consortium name="The Broad Institute Genome Sequencing Center for Infectious Disease"/>
            <person name="Wu L."/>
            <person name="Ma J."/>
        </authorList>
    </citation>
    <scope>NUCLEOTIDE SEQUENCE [LARGE SCALE GENOMIC DNA]</scope>
    <source>
        <strain evidence="9">NBRC 105830</strain>
    </source>
</reference>
<dbReference type="InterPro" id="IPR002591">
    <property type="entry name" value="Phosphodiest/P_Trfase"/>
</dbReference>
<dbReference type="PANTHER" id="PTHR10151:SF120">
    <property type="entry name" value="BIS(5'-ADENOSYL)-TRIPHOSPHATASE"/>
    <property type="match status" value="1"/>
</dbReference>
<dbReference type="Pfam" id="PF01663">
    <property type="entry name" value="Phosphodiest"/>
    <property type="match status" value="1"/>
</dbReference>
<keyword evidence="9" id="KW-1185">Reference proteome</keyword>
<evidence type="ECO:0000313" key="9">
    <source>
        <dbReference type="Proteomes" id="UP001157109"/>
    </source>
</evidence>
<evidence type="ECO:0000256" key="3">
    <source>
        <dbReference type="ARBA" id="ARBA00022634"/>
    </source>
</evidence>
<dbReference type="EC" id="2.7.1.21" evidence="2"/>
<dbReference type="EMBL" id="BSUJ01000001">
    <property type="protein sequence ID" value="GMA19489.1"/>
    <property type="molecule type" value="Genomic_DNA"/>
</dbReference>
<evidence type="ECO:0000256" key="6">
    <source>
        <dbReference type="ARBA" id="ARBA00022777"/>
    </source>
</evidence>
<keyword evidence="3" id="KW-0237">DNA synthesis</keyword>
<dbReference type="InterPro" id="IPR017850">
    <property type="entry name" value="Alkaline_phosphatase_core_sf"/>
</dbReference>
<dbReference type="SUPFAM" id="SSF53649">
    <property type="entry name" value="Alkaline phosphatase-like"/>
    <property type="match status" value="1"/>
</dbReference>
<keyword evidence="5" id="KW-0547">Nucleotide-binding</keyword>
<accession>A0ABQ6HPY4</accession>